<feature type="coiled-coil region" evidence="1">
    <location>
        <begin position="36"/>
        <end position="63"/>
    </location>
</feature>
<keyword evidence="3" id="KW-1185">Reference proteome</keyword>
<protein>
    <submittedName>
        <fullName evidence="2">Uncharacterized protein</fullName>
    </submittedName>
</protein>
<accession>A0A098THV8</accession>
<dbReference type="EMBL" id="JJML01000056">
    <property type="protein sequence ID" value="KGF71689.1"/>
    <property type="molecule type" value="Genomic_DNA"/>
</dbReference>
<keyword evidence="1" id="KW-0175">Coiled coil</keyword>
<sequence length="77" mass="8981">MKKKLNSPSPEAMAMINAHRERWFSKETPEQLAERRAKSAAKIAALEAEEKEEEAAFRRQEAIESTWFWEEGYDATH</sequence>
<dbReference type="Proteomes" id="UP000030170">
    <property type="component" value="Unassembled WGS sequence"/>
</dbReference>
<proteinExistence type="predicted"/>
<gene>
    <name evidence="2" type="ORF">DO97_16265</name>
</gene>
<comment type="caution">
    <text evidence="2">The sequence shown here is derived from an EMBL/GenBank/DDBJ whole genome shotgun (WGS) entry which is preliminary data.</text>
</comment>
<reference evidence="2 3" key="1">
    <citation type="journal article" date="2014" name="Mol. Ecol.">
        <title>Evolution of Synechococcus.</title>
        <authorList>
            <person name="Dvorak P."/>
            <person name="Casamatta D."/>
            <person name="Hasler P."/>
            <person name="Poulickova A."/>
            <person name="Ondrej V."/>
            <person name="Sanges R."/>
        </authorList>
    </citation>
    <scope>NUCLEOTIDE SEQUENCE [LARGE SCALE GENOMIC DNA]</scope>
    <source>
        <strain evidence="2 3">CAUP A 1101</strain>
    </source>
</reference>
<evidence type="ECO:0000256" key="1">
    <source>
        <dbReference type="SAM" id="Coils"/>
    </source>
</evidence>
<organism evidence="2 3">
    <name type="scientific">Neosynechococcus sphagnicola sy1</name>
    <dbReference type="NCBI Taxonomy" id="1497020"/>
    <lineage>
        <taxon>Bacteria</taxon>
        <taxon>Bacillati</taxon>
        <taxon>Cyanobacteriota</taxon>
        <taxon>Cyanophyceae</taxon>
        <taxon>Neosynechococcales</taxon>
        <taxon>Neosynechococcaceae</taxon>
        <taxon>Neosynechococcus</taxon>
    </lineage>
</organism>
<dbReference type="AlphaFoldDB" id="A0A098THV8"/>
<evidence type="ECO:0000313" key="3">
    <source>
        <dbReference type="Proteomes" id="UP000030170"/>
    </source>
</evidence>
<name>A0A098THV8_9CYAN</name>
<dbReference type="RefSeq" id="WP_036536083.1">
    <property type="nucleotide sequence ID" value="NZ_JJML01000056.1"/>
</dbReference>
<evidence type="ECO:0000313" key="2">
    <source>
        <dbReference type="EMBL" id="KGF71689.1"/>
    </source>
</evidence>